<feature type="region of interest" description="Disordered" evidence="1">
    <location>
        <begin position="502"/>
        <end position="688"/>
    </location>
</feature>
<protein>
    <submittedName>
        <fullName evidence="2">Uncharacterized protein</fullName>
    </submittedName>
</protein>
<accession>A0A0N8H8H9</accession>
<name>A0A0N8H8H9_9HYPO</name>
<proteinExistence type="predicted"/>
<organism evidence="2 3">
    <name type="scientific">Neonectria ditissima</name>
    <dbReference type="NCBI Taxonomy" id="78410"/>
    <lineage>
        <taxon>Eukaryota</taxon>
        <taxon>Fungi</taxon>
        <taxon>Dikarya</taxon>
        <taxon>Ascomycota</taxon>
        <taxon>Pezizomycotina</taxon>
        <taxon>Sordariomycetes</taxon>
        <taxon>Hypocreomycetidae</taxon>
        <taxon>Hypocreales</taxon>
        <taxon>Nectriaceae</taxon>
        <taxon>Neonectria</taxon>
    </lineage>
</organism>
<dbReference type="Proteomes" id="UP000050424">
    <property type="component" value="Unassembled WGS sequence"/>
</dbReference>
<feature type="compositionally biased region" description="Low complexity" evidence="1">
    <location>
        <begin position="621"/>
        <end position="683"/>
    </location>
</feature>
<feature type="compositionally biased region" description="Polar residues" evidence="1">
    <location>
        <begin position="564"/>
        <end position="579"/>
    </location>
</feature>
<feature type="compositionally biased region" description="Polar residues" evidence="1">
    <location>
        <begin position="586"/>
        <end position="595"/>
    </location>
</feature>
<sequence>MSFIQPGDIINFGRLAWDIYRYGWSDDLNATRQYEEFGRDIRDLAKNLDILSSVVTQATSSLQRQGAYNAVARWDRISLNQIIGDYHRTLQECQELIRSNDRYRVGSNPLRNIEWNVLVQPNADQLRQRIALHNSKVLQVLKPFEIDLLCRVRQDIHLMHHDLAERITAVHHDIYRIMGVMVPDLDTALSQQARRNIILLDVPIDIAEQFRFAALSDRPEYRTDADFALEEMSDAFILNFDKATINFQSGLVVAERIPPIHQYVNLLKCVWLFKRIQASPPLQNTDQESHWPSYLRQLEDNLSSECTRFGQELVKPELSTPVMRRDMFSIWPDREPTTLVPVVTGDEMMEQLLEVPLQSPAASVEQKVKLLRRMGSDGRRFRIMITGTEQTASGRPRRQTEVIDFDITSVIINPLYAMPNSAGMVQEIILRRDERIARISFTKMSHMLKFQQCITGFKPWDAYAQYNVMVSFVVVGRKEPIVERACIQLWVPKEVEGSLVTSSDAAADATQLPAPSRTGSMATSNSGAIPTSPLFGRDGLTASPNPFRRSSDRLSSSPPGRQPGLQTIPQRQSPSSGTSVFPAPWPQQSSPTHLGSTPPDRQGFFMGNQQQSPVRRPVGAPPSSRRSSTLAATATSTTNGRTSGRSFSVSSAVSTSAVSTTSNSSSSDALSTTISTGTNTTGLLHRRPPKPMLVLFTQSPQDGKTSFVTIQIDEETSVNPDRCNCRRSGREGTMCPIVSIEKSDGNANLAARRYDSTSPAGGEMDWNLARLALNNPASKTGAVTWDKVKRLSIMFPEPNARAKFGGTPNQCRCRVRTQGELTDCLNAGHRGLWGRVQENYRRQVNAYHQTRYGAQQQVVNGLMTRNE</sequence>
<evidence type="ECO:0000313" key="3">
    <source>
        <dbReference type="Proteomes" id="UP000050424"/>
    </source>
</evidence>
<dbReference type="OrthoDB" id="5400409at2759"/>
<dbReference type="EMBL" id="LKCW01000017">
    <property type="protein sequence ID" value="KPM44620.1"/>
    <property type="molecule type" value="Genomic_DNA"/>
</dbReference>
<evidence type="ECO:0000313" key="2">
    <source>
        <dbReference type="EMBL" id="KPM44620.1"/>
    </source>
</evidence>
<keyword evidence="3" id="KW-1185">Reference proteome</keyword>
<feature type="compositionally biased region" description="Polar residues" evidence="1">
    <location>
        <begin position="517"/>
        <end position="529"/>
    </location>
</feature>
<reference evidence="2 3" key="1">
    <citation type="submission" date="2015-09" db="EMBL/GenBank/DDBJ databases">
        <title>Draft genome of a European isolate of the apple canker pathogen Neonectria ditissima.</title>
        <authorList>
            <person name="Gomez-Cortecero A."/>
            <person name="Harrison R.J."/>
            <person name="Armitage A.D."/>
        </authorList>
    </citation>
    <scope>NUCLEOTIDE SEQUENCE [LARGE SCALE GENOMIC DNA]</scope>
    <source>
        <strain evidence="2 3">R09/05</strain>
    </source>
</reference>
<evidence type="ECO:0000256" key="1">
    <source>
        <dbReference type="SAM" id="MobiDB-lite"/>
    </source>
</evidence>
<comment type="caution">
    <text evidence="2">The sequence shown here is derived from an EMBL/GenBank/DDBJ whole genome shotgun (WGS) entry which is preliminary data.</text>
</comment>
<gene>
    <name evidence="2" type="ORF">AK830_g1903</name>
</gene>
<dbReference type="AlphaFoldDB" id="A0A0N8H8H9"/>